<dbReference type="RefSeq" id="WP_115026492.1">
    <property type="nucleotide sequence ID" value="NZ_AP025204.1"/>
</dbReference>
<sequence>MLQSFRSKVLFTLFVFIIIGFGVLYQIISSGYESMAVKEGKRSAQMLGDSIFQTVRMSMNMGIREMIDAGLADAGKIPGVESVTIYKSQSVIDLFNLPDSVSDDPKIQEVFTNKLAKLDELNENNQHSVLFQKPLIADEGCMACHQDGKVKEGDVLGVLELKISTQSFYDQIDESENYLLLTMLVAGVLALFGLYVFFEKELVKPLNRLRDMAKDLTDGGSGDLTKRLAIKSKDEVGLTSNYVNKFIQTIQETISLSKRVSLENTHTCKGLLDMSNVLSRNSDEQFELVDRVNSLAQNVSENLEVAKDSATATTDDINQTESILEEFVKNLSDSIELITTSAQSQQDILGSVEELTNHAEQIKSVLSIINDIADQTNLLALNAAIEAARAGEHGRGFAVVADEVRKLAERTQKSLDEIAANVNLVTQSIDDMGQTIKESAADMIHITEKTSPLIDEAHHTHEKLRLTKQNSIRLTEISSSISQSTKELASMMQDIAKSSESTQSVGHNIQKVVNDMSQKAEELDGAMAKFRT</sequence>
<comment type="similarity">
    <text evidence="2">Belongs to the methyl-accepting chemotaxis (MCP) protein family.</text>
</comment>
<dbReference type="GO" id="GO:0016020">
    <property type="term" value="C:membrane"/>
    <property type="evidence" value="ECO:0007669"/>
    <property type="project" value="InterPro"/>
</dbReference>
<protein>
    <submittedName>
        <fullName evidence="7">Methyl-accepting chemotaxis sensory transducer</fullName>
    </submittedName>
</protein>
<dbReference type="Pfam" id="PF00672">
    <property type="entry name" value="HAMP"/>
    <property type="match status" value="1"/>
</dbReference>
<dbReference type="PRINTS" id="PR00260">
    <property type="entry name" value="CHEMTRNSDUCR"/>
</dbReference>
<gene>
    <name evidence="7" type="primary">mcpB_3</name>
    <name evidence="7" type="ORF">NCTC12221_01374</name>
</gene>
<evidence type="ECO:0000259" key="6">
    <source>
        <dbReference type="PROSITE" id="PS50885"/>
    </source>
</evidence>
<dbReference type="Gene3D" id="3.30.450.290">
    <property type="match status" value="1"/>
</dbReference>
<keyword evidence="1 3" id="KW-0807">Transducer</keyword>
<dbReference type="PANTHER" id="PTHR32089:SF112">
    <property type="entry name" value="LYSOZYME-LIKE PROTEIN-RELATED"/>
    <property type="match status" value="1"/>
</dbReference>
<organism evidence="7 8">
    <name type="scientific">Helicobacter cinaedi</name>
    <dbReference type="NCBI Taxonomy" id="213"/>
    <lineage>
        <taxon>Bacteria</taxon>
        <taxon>Pseudomonadati</taxon>
        <taxon>Campylobacterota</taxon>
        <taxon>Epsilonproteobacteria</taxon>
        <taxon>Campylobacterales</taxon>
        <taxon>Helicobacteraceae</taxon>
        <taxon>Helicobacter</taxon>
    </lineage>
</organism>
<dbReference type="InterPro" id="IPR004090">
    <property type="entry name" value="Chemotax_Me-accpt_rcpt"/>
</dbReference>
<evidence type="ECO:0000259" key="5">
    <source>
        <dbReference type="PROSITE" id="PS50111"/>
    </source>
</evidence>
<feature type="transmembrane region" description="Helical" evidence="4">
    <location>
        <begin position="178"/>
        <end position="198"/>
    </location>
</feature>
<feature type="transmembrane region" description="Helical" evidence="4">
    <location>
        <begin position="9"/>
        <end position="28"/>
    </location>
</feature>
<evidence type="ECO:0000256" key="1">
    <source>
        <dbReference type="ARBA" id="ARBA00023224"/>
    </source>
</evidence>
<dbReference type="PANTHER" id="PTHR32089">
    <property type="entry name" value="METHYL-ACCEPTING CHEMOTAXIS PROTEIN MCPB"/>
    <property type="match status" value="1"/>
</dbReference>
<dbReference type="CDD" id="cd06225">
    <property type="entry name" value="HAMP"/>
    <property type="match status" value="1"/>
</dbReference>
<dbReference type="SMART" id="SM00283">
    <property type="entry name" value="MA"/>
    <property type="match status" value="1"/>
</dbReference>
<dbReference type="InterPro" id="IPR004089">
    <property type="entry name" value="MCPsignal_dom"/>
</dbReference>
<dbReference type="PROSITE" id="PS50885">
    <property type="entry name" value="HAMP"/>
    <property type="match status" value="1"/>
</dbReference>
<reference evidence="7 8" key="1">
    <citation type="submission" date="2018-06" db="EMBL/GenBank/DDBJ databases">
        <authorList>
            <consortium name="Pathogen Informatics"/>
            <person name="Doyle S."/>
        </authorList>
    </citation>
    <scope>NUCLEOTIDE SEQUENCE [LARGE SCALE GENOMIC DNA]</scope>
    <source>
        <strain evidence="7 8">NCTC12221</strain>
    </source>
</reference>
<proteinExistence type="inferred from homology"/>
<evidence type="ECO:0000256" key="4">
    <source>
        <dbReference type="SAM" id="Phobius"/>
    </source>
</evidence>
<feature type="domain" description="Methyl-accepting transducer" evidence="5">
    <location>
        <begin position="278"/>
        <end position="503"/>
    </location>
</feature>
<dbReference type="GO" id="GO:0006935">
    <property type="term" value="P:chemotaxis"/>
    <property type="evidence" value="ECO:0007669"/>
    <property type="project" value="InterPro"/>
</dbReference>
<dbReference type="InterPro" id="IPR003660">
    <property type="entry name" value="HAMP_dom"/>
</dbReference>
<dbReference type="GO" id="GO:0007165">
    <property type="term" value="P:signal transduction"/>
    <property type="evidence" value="ECO:0007669"/>
    <property type="project" value="UniProtKB-KW"/>
</dbReference>
<evidence type="ECO:0000256" key="3">
    <source>
        <dbReference type="PROSITE-ProRule" id="PRU00284"/>
    </source>
</evidence>
<dbReference type="EMBL" id="UGHZ01000001">
    <property type="protein sequence ID" value="STP09916.1"/>
    <property type="molecule type" value="Genomic_DNA"/>
</dbReference>
<dbReference type="SUPFAM" id="SSF58104">
    <property type="entry name" value="Methyl-accepting chemotaxis protein (MCP) signaling domain"/>
    <property type="match status" value="1"/>
</dbReference>
<dbReference type="Proteomes" id="UP000255335">
    <property type="component" value="Unassembled WGS sequence"/>
</dbReference>
<keyword evidence="4" id="KW-1133">Transmembrane helix</keyword>
<feature type="domain" description="HAMP" evidence="6">
    <location>
        <begin position="200"/>
        <end position="255"/>
    </location>
</feature>
<keyword evidence="4" id="KW-0472">Membrane</keyword>
<dbReference type="PROSITE" id="PS50111">
    <property type="entry name" value="CHEMOTAXIS_TRANSDUC_2"/>
    <property type="match status" value="1"/>
</dbReference>
<evidence type="ECO:0000256" key="2">
    <source>
        <dbReference type="ARBA" id="ARBA00029447"/>
    </source>
</evidence>
<dbReference type="AlphaFoldDB" id="A0A377JQ84"/>
<dbReference type="Pfam" id="PF00015">
    <property type="entry name" value="MCPsignal"/>
    <property type="match status" value="1"/>
</dbReference>
<accession>A0A377JQ84</accession>
<keyword evidence="4" id="KW-0812">Transmembrane</keyword>
<name>A0A377JQ84_9HELI</name>
<evidence type="ECO:0000313" key="7">
    <source>
        <dbReference type="EMBL" id="STP09916.1"/>
    </source>
</evidence>
<dbReference type="GO" id="GO:0004888">
    <property type="term" value="F:transmembrane signaling receptor activity"/>
    <property type="evidence" value="ECO:0007669"/>
    <property type="project" value="InterPro"/>
</dbReference>
<dbReference type="Gene3D" id="1.10.287.950">
    <property type="entry name" value="Methyl-accepting chemotaxis protein"/>
    <property type="match status" value="1"/>
</dbReference>
<dbReference type="SMART" id="SM00304">
    <property type="entry name" value="HAMP"/>
    <property type="match status" value="1"/>
</dbReference>
<evidence type="ECO:0000313" key="8">
    <source>
        <dbReference type="Proteomes" id="UP000255335"/>
    </source>
</evidence>